<dbReference type="EMBL" id="CP034205">
    <property type="protein sequence ID" value="QBZ56918.1"/>
    <property type="molecule type" value="Genomic_DNA"/>
</dbReference>
<feature type="compositionally biased region" description="Polar residues" evidence="1">
    <location>
        <begin position="50"/>
        <end position="73"/>
    </location>
</feature>
<sequence>MGRMLLLLPVGGRKLVAKYSTYDMQADPRASSAAEEPPFRGALHRLFSGKQPSVSSESEVQPTSRHARQSLQSHGEVMWESGEWSVGLQYCHLVNPTHCASVSTS</sequence>
<name>A0A4P7N379_PYROR</name>
<organism evidence="2 3">
    <name type="scientific">Pyricularia oryzae</name>
    <name type="common">Rice blast fungus</name>
    <name type="synonym">Magnaporthe oryzae</name>
    <dbReference type="NCBI Taxonomy" id="318829"/>
    <lineage>
        <taxon>Eukaryota</taxon>
        <taxon>Fungi</taxon>
        <taxon>Dikarya</taxon>
        <taxon>Ascomycota</taxon>
        <taxon>Pezizomycotina</taxon>
        <taxon>Sordariomycetes</taxon>
        <taxon>Sordariomycetidae</taxon>
        <taxon>Magnaporthales</taxon>
        <taxon>Pyriculariaceae</taxon>
        <taxon>Pyricularia</taxon>
    </lineage>
</organism>
<dbReference type="AlphaFoldDB" id="A0A4P7N379"/>
<evidence type="ECO:0000256" key="1">
    <source>
        <dbReference type="SAM" id="MobiDB-lite"/>
    </source>
</evidence>
<accession>A0A4P7N379</accession>
<reference evidence="2 3" key="1">
    <citation type="journal article" date="2019" name="Mol. Biol. Evol.">
        <title>Blast fungal genomes show frequent chromosomal changes, gene gains and losses, and effector gene turnover.</title>
        <authorList>
            <person name="Gomez Luciano L.B."/>
            <person name="Jason Tsai I."/>
            <person name="Chuma I."/>
            <person name="Tosa Y."/>
            <person name="Chen Y.H."/>
            <person name="Li J.Y."/>
            <person name="Li M.Y."/>
            <person name="Jade Lu M.Y."/>
            <person name="Nakayashiki H."/>
            <person name="Li W.H."/>
        </authorList>
    </citation>
    <scope>NUCLEOTIDE SEQUENCE [LARGE SCALE GENOMIC DNA]</scope>
    <source>
        <strain evidence="2">MZ5-1-6</strain>
    </source>
</reference>
<protein>
    <submittedName>
        <fullName evidence="2">Uncharacterized protein</fullName>
    </submittedName>
</protein>
<feature type="region of interest" description="Disordered" evidence="1">
    <location>
        <begin position="49"/>
        <end position="74"/>
    </location>
</feature>
<evidence type="ECO:0000313" key="2">
    <source>
        <dbReference type="EMBL" id="QBZ56918.1"/>
    </source>
</evidence>
<dbReference type="Proteomes" id="UP000294847">
    <property type="component" value="Chromosome 2"/>
</dbReference>
<gene>
    <name evidence="2" type="ORF">PoMZ_01836</name>
</gene>
<evidence type="ECO:0000313" key="3">
    <source>
        <dbReference type="Proteomes" id="UP000294847"/>
    </source>
</evidence>
<proteinExistence type="predicted"/>